<gene>
    <name evidence="1" type="ordered locus">Arcve_1519</name>
</gene>
<dbReference type="RefSeq" id="WP_013684182.1">
    <property type="nucleotide sequence ID" value="NC_015320.1"/>
</dbReference>
<accession>F2KPB7</accession>
<dbReference type="KEGG" id="ave:Arcve_1519"/>
<dbReference type="HOGENOM" id="CLU_2730120_0_0_2"/>
<sequence>MADNIGEFNLPEKAGLIRCFENSGKSKCIVIAKDPDVLREIANNLNNSPCIKYLVEDKENNVFRDLRDFEI</sequence>
<dbReference type="EMBL" id="CP002588">
    <property type="protein sequence ID" value="AEA47521.1"/>
    <property type="molecule type" value="Genomic_DNA"/>
</dbReference>
<dbReference type="STRING" id="693661.Arcve_1519"/>
<protein>
    <submittedName>
        <fullName evidence="1">Uncharacterized protein</fullName>
    </submittedName>
</protein>
<keyword evidence="2" id="KW-1185">Reference proteome</keyword>
<evidence type="ECO:0000313" key="2">
    <source>
        <dbReference type="Proteomes" id="UP000008136"/>
    </source>
</evidence>
<proteinExistence type="predicted"/>
<name>F2KPB7_ARCVS</name>
<dbReference type="GeneID" id="10394643"/>
<evidence type="ECO:0000313" key="1">
    <source>
        <dbReference type="EMBL" id="AEA47521.1"/>
    </source>
</evidence>
<dbReference type="Proteomes" id="UP000008136">
    <property type="component" value="Chromosome"/>
</dbReference>
<reference evidence="1 2" key="1">
    <citation type="submission" date="2011-03" db="EMBL/GenBank/DDBJ databases">
        <title>The complete genome of Archaeoglobus veneficus SNP6.</title>
        <authorList>
            <consortium name="US DOE Joint Genome Institute (JGI-PGF)"/>
            <person name="Lucas S."/>
            <person name="Copeland A."/>
            <person name="Lapidus A."/>
            <person name="Bruce D."/>
            <person name="Goodwin L."/>
            <person name="Pitluck S."/>
            <person name="Kyrpides N."/>
            <person name="Mavromatis K."/>
            <person name="Pagani I."/>
            <person name="Ivanova N."/>
            <person name="Mikhailova N."/>
            <person name="Lu M."/>
            <person name="Detter J.C."/>
            <person name="Tapia R."/>
            <person name="Han C."/>
            <person name="Land M."/>
            <person name="Hauser L."/>
            <person name="Markowitz V."/>
            <person name="Cheng J.-F."/>
            <person name="Hugenholtz P."/>
            <person name="Woyke T."/>
            <person name="Wu D."/>
            <person name="Spring S."/>
            <person name="Brambilla E."/>
            <person name="Klenk H.-P."/>
            <person name="Eisen J.A."/>
        </authorList>
    </citation>
    <scope>NUCLEOTIDE SEQUENCE [LARGE SCALE GENOMIC DNA]</scope>
    <source>
        <strain>SNP6</strain>
    </source>
</reference>
<organism evidence="1 2">
    <name type="scientific">Archaeoglobus veneficus (strain DSM 11195 / SNP6)</name>
    <dbReference type="NCBI Taxonomy" id="693661"/>
    <lineage>
        <taxon>Archaea</taxon>
        <taxon>Methanobacteriati</taxon>
        <taxon>Methanobacteriota</taxon>
        <taxon>Archaeoglobi</taxon>
        <taxon>Archaeoglobales</taxon>
        <taxon>Archaeoglobaceae</taxon>
        <taxon>Archaeoglobus</taxon>
    </lineage>
</organism>
<dbReference type="AlphaFoldDB" id="F2KPB7"/>